<accession>A0A8J1T7Y0</accession>
<evidence type="ECO:0000313" key="3">
    <source>
        <dbReference type="EMBL" id="CAH1783631.1"/>
    </source>
</evidence>
<feature type="compositionally biased region" description="Basic and acidic residues" evidence="2">
    <location>
        <begin position="651"/>
        <end position="666"/>
    </location>
</feature>
<feature type="compositionally biased region" description="Basic and acidic residues" evidence="2">
    <location>
        <begin position="745"/>
        <end position="755"/>
    </location>
</feature>
<dbReference type="SMART" id="SM00164">
    <property type="entry name" value="TBC"/>
    <property type="match status" value="1"/>
</dbReference>
<dbReference type="Gene3D" id="1.10.8.270">
    <property type="entry name" value="putative rabgap domain of human tbc1 domain family member 14 like domains"/>
    <property type="match status" value="1"/>
</dbReference>
<protein>
    <submittedName>
        <fullName evidence="3">Uncharacterized protein</fullName>
    </submittedName>
</protein>
<keyword evidence="1" id="KW-0343">GTPase activation</keyword>
<feature type="region of interest" description="Disordered" evidence="2">
    <location>
        <begin position="523"/>
        <end position="549"/>
    </location>
</feature>
<organism evidence="3 4">
    <name type="scientific">Owenia fusiformis</name>
    <name type="common">Polychaete worm</name>
    <dbReference type="NCBI Taxonomy" id="6347"/>
    <lineage>
        <taxon>Eukaryota</taxon>
        <taxon>Metazoa</taxon>
        <taxon>Spiralia</taxon>
        <taxon>Lophotrochozoa</taxon>
        <taxon>Annelida</taxon>
        <taxon>Polychaeta</taxon>
        <taxon>Sedentaria</taxon>
        <taxon>Canalipalpata</taxon>
        <taxon>Sabellida</taxon>
        <taxon>Oweniida</taxon>
        <taxon>Oweniidae</taxon>
        <taxon>Owenia</taxon>
    </lineage>
</organism>
<dbReference type="SUPFAM" id="SSF47923">
    <property type="entry name" value="Ypt/Rab-GAP domain of gyp1p"/>
    <property type="match status" value="2"/>
</dbReference>
<reference evidence="3" key="1">
    <citation type="submission" date="2022-03" db="EMBL/GenBank/DDBJ databases">
        <authorList>
            <person name="Martin C."/>
        </authorList>
    </citation>
    <scope>NUCLEOTIDE SEQUENCE</scope>
</reference>
<dbReference type="GO" id="GO:0005096">
    <property type="term" value="F:GTPase activator activity"/>
    <property type="evidence" value="ECO:0007669"/>
    <property type="project" value="UniProtKB-KW"/>
</dbReference>
<dbReference type="Gene3D" id="1.10.472.80">
    <property type="entry name" value="Ypt/Rab-GAP domain of gyp1p, domain 3"/>
    <property type="match status" value="2"/>
</dbReference>
<name>A0A8J1T7Y0_OWEFU</name>
<proteinExistence type="predicted"/>
<dbReference type="PANTHER" id="PTHR22957:SF333">
    <property type="entry name" value="TBC1 DOMAIN FAMILY MEMBER 25"/>
    <property type="match status" value="1"/>
</dbReference>
<gene>
    <name evidence="3" type="ORF">OFUS_LOCUS9954</name>
</gene>
<evidence type="ECO:0000313" key="4">
    <source>
        <dbReference type="Proteomes" id="UP000749559"/>
    </source>
</evidence>
<dbReference type="AlphaFoldDB" id="A0A8J1T7Y0"/>
<feature type="region of interest" description="Disordered" evidence="2">
    <location>
        <begin position="734"/>
        <end position="761"/>
    </location>
</feature>
<evidence type="ECO:0000256" key="2">
    <source>
        <dbReference type="SAM" id="MobiDB-lite"/>
    </source>
</evidence>
<dbReference type="Pfam" id="PF00566">
    <property type="entry name" value="RabGAP-TBC"/>
    <property type="match status" value="1"/>
</dbReference>
<feature type="region of interest" description="Disordered" evidence="2">
    <location>
        <begin position="635"/>
        <end position="666"/>
    </location>
</feature>
<feature type="compositionally biased region" description="Polar residues" evidence="2">
    <location>
        <begin position="641"/>
        <end position="650"/>
    </location>
</feature>
<dbReference type="Proteomes" id="UP000749559">
    <property type="component" value="Unassembled WGS sequence"/>
</dbReference>
<dbReference type="GO" id="GO:1901096">
    <property type="term" value="P:regulation of autophagosome maturation"/>
    <property type="evidence" value="ECO:0007669"/>
    <property type="project" value="TreeGrafter"/>
</dbReference>
<dbReference type="PANTHER" id="PTHR22957">
    <property type="entry name" value="TBC1 DOMAIN FAMILY MEMBER GTPASE-ACTIVATING PROTEIN"/>
    <property type="match status" value="1"/>
</dbReference>
<dbReference type="InterPro" id="IPR035969">
    <property type="entry name" value="Rab-GAP_TBC_sf"/>
</dbReference>
<dbReference type="GO" id="GO:0005776">
    <property type="term" value="C:autophagosome"/>
    <property type="evidence" value="ECO:0007669"/>
    <property type="project" value="TreeGrafter"/>
</dbReference>
<dbReference type="InterPro" id="IPR000195">
    <property type="entry name" value="Rab-GAP-TBC_dom"/>
</dbReference>
<sequence>MTSMFGIDKHEVVRMKVKKCDGLVQPEYKKLCVDPQITSFEVLLHLLATAFKIKGDFTVSYLSRDEYNRECYLSLLSDWDLDAAFMSASDPLLRLKVDLKPFEEGLDDWDIVAPGDIGTNRLSQLVEKSSLLGSITASVSSQMGKTVSTVQQALGMKVEPSEVMKPLKLPMTDAEFHNFMDAVGHLVQPQAFRLSVYQGGVEPSLRKVVWRHLLNIYPEGMNGRERFDYLKSKSQEYFRLRDEWHKKLQSSEQSEEMRFVTSMVKKDVLRTDRTHKFYAGSDENKNIVSLFNILVTYAMTHPDVSYCQGMSDIASPILVIQKDEAHAYICFCGIMKRVKTNFMLDGHVMSIKFQHLSLLLQHNDPEFFAYLQQQDASDMFFCYRWLLLEMKREFPFDDALHMLEVMWSSLPPDLPASSGLELSDPNYNIIQYSMSPSSPTPTNKTSAYERLRSLKRGYSPKTKDISPKPRVVQSGTKSLTTVGFKVNSNTGKDGKNSMNDTITPLEEEKLLVDAKDFESIEDSVTQSLSEKSSSIDRSFGSDGTYSENMKPSLESIHKIEEDITTIEEDIPTMEEDIPAIEEDTNRGEEGNQNSNAVENSITVNAGKLDGAVQKRLAESQKQDYDKKATQIFNELKHNPNGPRQNCVGTTQKRDEITQNSKPERHSEFYVSLDEDSSGPLDNERIRHCSKVSDSSSGTGQSHFYVSLDSTGDHATGSSTKRPNDIPIINVHQTEDDFSGNSTESTIRHGNTEVHTDSGYTDSSCEVAASDSATNSSDIAQDSLSMEYTKFTQELPPLPAPDEFGQGNPFLIFLCLTLLLQHRDHIIHNDMDYNDLAMHFDKMVRKHNMPRVLRQAQSLYAAYLQSQARLAAENRESTEYGSI</sequence>
<dbReference type="EMBL" id="CAIIXF020000005">
    <property type="protein sequence ID" value="CAH1783631.1"/>
    <property type="molecule type" value="Genomic_DNA"/>
</dbReference>
<dbReference type="PROSITE" id="PS50086">
    <property type="entry name" value="TBC_RABGAP"/>
    <property type="match status" value="1"/>
</dbReference>
<dbReference type="OrthoDB" id="10264062at2759"/>
<comment type="caution">
    <text evidence="3">The sequence shown here is derived from an EMBL/GenBank/DDBJ whole genome shotgun (WGS) entry which is preliminary data.</text>
</comment>
<evidence type="ECO:0000256" key="1">
    <source>
        <dbReference type="ARBA" id="ARBA00022468"/>
    </source>
</evidence>
<keyword evidence="4" id="KW-1185">Reference proteome</keyword>